<accession>A0A3M7SG72</accession>
<name>A0A3M7SG72_BRAPC</name>
<organism evidence="1 2">
    <name type="scientific">Brachionus plicatilis</name>
    <name type="common">Marine rotifer</name>
    <name type="synonym">Brachionus muelleri</name>
    <dbReference type="NCBI Taxonomy" id="10195"/>
    <lineage>
        <taxon>Eukaryota</taxon>
        <taxon>Metazoa</taxon>
        <taxon>Spiralia</taxon>
        <taxon>Gnathifera</taxon>
        <taxon>Rotifera</taxon>
        <taxon>Eurotatoria</taxon>
        <taxon>Monogononta</taxon>
        <taxon>Pseudotrocha</taxon>
        <taxon>Ploima</taxon>
        <taxon>Brachionidae</taxon>
        <taxon>Brachionus</taxon>
    </lineage>
</organism>
<keyword evidence="2" id="KW-1185">Reference proteome</keyword>
<sequence>MRVESIYLFFEGNFFCFSSDLITFIEINNKNIGLRNKFTSLNQYYKIYKSCNKRLLIFLFPISFLQQKWHQLFDLVSVMQKAIDRLIKKYFRN</sequence>
<dbReference type="EMBL" id="REGN01001426">
    <property type="protein sequence ID" value="RNA34719.1"/>
    <property type="molecule type" value="Genomic_DNA"/>
</dbReference>
<reference evidence="1 2" key="1">
    <citation type="journal article" date="2018" name="Sci. Rep.">
        <title>Genomic signatures of local adaptation to the degree of environmental predictability in rotifers.</title>
        <authorList>
            <person name="Franch-Gras L."/>
            <person name="Hahn C."/>
            <person name="Garcia-Roger E.M."/>
            <person name="Carmona M.J."/>
            <person name="Serra M."/>
            <person name="Gomez A."/>
        </authorList>
    </citation>
    <scope>NUCLEOTIDE SEQUENCE [LARGE SCALE GENOMIC DNA]</scope>
    <source>
        <strain evidence="1">HYR1</strain>
    </source>
</reference>
<comment type="caution">
    <text evidence="1">The sequence shown here is derived from an EMBL/GenBank/DDBJ whole genome shotgun (WGS) entry which is preliminary data.</text>
</comment>
<dbReference type="AlphaFoldDB" id="A0A3M7SG72"/>
<dbReference type="Proteomes" id="UP000276133">
    <property type="component" value="Unassembled WGS sequence"/>
</dbReference>
<protein>
    <submittedName>
        <fullName evidence="1">Uncharacterized protein</fullName>
    </submittedName>
</protein>
<proteinExistence type="predicted"/>
<gene>
    <name evidence="1" type="ORF">BpHYR1_051955</name>
</gene>
<evidence type="ECO:0000313" key="2">
    <source>
        <dbReference type="Proteomes" id="UP000276133"/>
    </source>
</evidence>
<evidence type="ECO:0000313" key="1">
    <source>
        <dbReference type="EMBL" id="RNA34719.1"/>
    </source>
</evidence>